<proteinExistence type="predicted"/>
<dbReference type="SUPFAM" id="SSF50800">
    <property type="entry name" value="PK beta-barrel domain-like"/>
    <property type="match status" value="1"/>
</dbReference>
<dbReference type="GO" id="GO:0030170">
    <property type="term" value="F:pyridoxal phosphate binding"/>
    <property type="evidence" value="ECO:0007669"/>
    <property type="project" value="InterPro"/>
</dbReference>
<name>A0A402AKX2_9CHLR</name>
<reference evidence="3" key="1">
    <citation type="submission" date="2018-12" db="EMBL/GenBank/DDBJ databases">
        <title>Tengunoibacter tsumagoiensis gen. nov., sp. nov., Dictyobacter kobayashii sp. nov., D. alpinus sp. nov., and D. joshuensis sp. nov. and description of Dictyobacteraceae fam. nov. within the order Ktedonobacterales isolated from Tengu-no-mugimeshi.</title>
        <authorList>
            <person name="Wang C.M."/>
            <person name="Zheng Y."/>
            <person name="Sakai Y."/>
            <person name="Toyoda A."/>
            <person name="Minakuchi Y."/>
            <person name="Abe K."/>
            <person name="Yokota A."/>
            <person name="Yabe S."/>
        </authorList>
    </citation>
    <scope>NUCLEOTIDE SEQUENCE [LARGE SCALE GENOMIC DNA]</scope>
    <source>
        <strain evidence="3">Uno11</strain>
    </source>
</reference>
<dbReference type="Gene3D" id="2.40.33.20">
    <property type="entry name" value="PK beta-barrel domain-like"/>
    <property type="match status" value="1"/>
</dbReference>
<dbReference type="PANTHER" id="PTHR30212">
    <property type="entry name" value="PROTEIN YIIM"/>
    <property type="match status" value="1"/>
</dbReference>
<dbReference type="InterPro" id="IPR005302">
    <property type="entry name" value="MoCF_Sase_C"/>
</dbReference>
<feature type="domain" description="MOSC" evidence="1">
    <location>
        <begin position="34"/>
        <end position="90"/>
    </location>
</feature>
<dbReference type="InterPro" id="IPR052353">
    <property type="entry name" value="Benzoxazolinone_Detox_Enz"/>
</dbReference>
<dbReference type="AlphaFoldDB" id="A0A402AKX2"/>
<evidence type="ECO:0000259" key="1">
    <source>
        <dbReference type="PROSITE" id="PS51340"/>
    </source>
</evidence>
<dbReference type="RefSeq" id="WP_218031870.1">
    <property type="nucleotide sequence ID" value="NZ_BIFS01000001.1"/>
</dbReference>
<dbReference type="PANTHER" id="PTHR30212:SF2">
    <property type="entry name" value="PROTEIN YIIM"/>
    <property type="match status" value="1"/>
</dbReference>
<protein>
    <recommendedName>
        <fullName evidence="1">MOSC domain-containing protein</fullName>
    </recommendedName>
</protein>
<dbReference type="PROSITE" id="PS51340">
    <property type="entry name" value="MOSC"/>
    <property type="match status" value="1"/>
</dbReference>
<dbReference type="InterPro" id="IPR011037">
    <property type="entry name" value="Pyrv_Knase-like_insert_dom_sf"/>
</dbReference>
<comment type="caution">
    <text evidence="2">The sequence shown here is derived from an EMBL/GenBank/DDBJ whole genome shotgun (WGS) entry which is preliminary data.</text>
</comment>
<dbReference type="Proteomes" id="UP000287188">
    <property type="component" value="Unassembled WGS sequence"/>
</dbReference>
<evidence type="ECO:0000313" key="2">
    <source>
        <dbReference type="EMBL" id="GCE19670.1"/>
    </source>
</evidence>
<organism evidence="2 3">
    <name type="scientific">Dictyobacter kobayashii</name>
    <dbReference type="NCBI Taxonomy" id="2014872"/>
    <lineage>
        <taxon>Bacteria</taxon>
        <taxon>Bacillati</taxon>
        <taxon>Chloroflexota</taxon>
        <taxon>Ktedonobacteria</taxon>
        <taxon>Ktedonobacterales</taxon>
        <taxon>Dictyobacteraceae</taxon>
        <taxon>Dictyobacter</taxon>
    </lineage>
</organism>
<evidence type="ECO:0000313" key="3">
    <source>
        <dbReference type="Proteomes" id="UP000287188"/>
    </source>
</evidence>
<keyword evidence="3" id="KW-1185">Reference proteome</keyword>
<dbReference type="GO" id="GO:0030151">
    <property type="term" value="F:molybdenum ion binding"/>
    <property type="evidence" value="ECO:0007669"/>
    <property type="project" value="InterPro"/>
</dbReference>
<gene>
    <name evidence="2" type="ORF">KDK_34700</name>
</gene>
<sequence>MQAINPLRIVSINVAQPRDVNWRGRVEPTGIFKQPVTGPVMVRRENIDGDRQGDLTVHGGSEQAIYAYGVEDYSYWRDLLKRDLSWGTFW</sequence>
<dbReference type="EMBL" id="BIFS01000001">
    <property type="protein sequence ID" value="GCE19670.1"/>
    <property type="molecule type" value="Genomic_DNA"/>
</dbReference>
<dbReference type="GO" id="GO:0003824">
    <property type="term" value="F:catalytic activity"/>
    <property type="evidence" value="ECO:0007669"/>
    <property type="project" value="InterPro"/>
</dbReference>
<accession>A0A402AKX2</accession>